<dbReference type="RefSeq" id="WP_241054562.1">
    <property type="nucleotide sequence ID" value="NZ_JAKZBV010000001.1"/>
</dbReference>
<dbReference type="PANTHER" id="PTHR43784:SF2">
    <property type="entry name" value="GDSL-LIKE LIPASE_ACYLHYDROLASE, PUTATIVE (AFU_ORTHOLOGUE AFUA_2G00820)-RELATED"/>
    <property type="match status" value="1"/>
</dbReference>
<name>A0ABS9U3M7_9MICC</name>
<comment type="caution">
    <text evidence="2">The sequence shown here is derived from an EMBL/GenBank/DDBJ whole genome shotgun (WGS) entry which is preliminary data.</text>
</comment>
<dbReference type="EMBL" id="JAKZBV010000001">
    <property type="protein sequence ID" value="MCH6470997.1"/>
    <property type="molecule type" value="Genomic_DNA"/>
</dbReference>
<reference evidence="2 3" key="1">
    <citation type="submission" date="2022-03" db="EMBL/GenBank/DDBJ databases">
        <title>Sinomonas sp. isolated from a soil.</title>
        <authorList>
            <person name="Han J."/>
            <person name="Kim D.-U."/>
        </authorList>
    </citation>
    <scope>NUCLEOTIDE SEQUENCE [LARGE SCALE GENOMIC DNA]</scope>
    <source>
        <strain evidence="2 3">5-5</strain>
    </source>
</reference>
<keyword evidence="3" id="KW-1185">Reference proteome</keyword>
<feature type="domain" description="SGNH hydrolase-type esterase" evidence="1">
    <location>
        <begin position="24"/>
        <end position="196"/>
    </location>
</feature>
<accession>A0ABS9U3M7</accession>
<sequence>MTQTSQRELELVDGERHPWHRYVALGDSFTEGIGDPNPDSPGGYRGWADRLAEELARSQEDFAYANLAIRGRLLQQIVDEQLEPALALAPDLVTISAGGNDLLRPGTDPDHLALKLDAAVGRLAESGATVLLFNGPDVGSTPVLSAIRSKVAIYNEHLRTIAARHDAIIADMWSLRQLSDSRMWASDRLHFSPLGHHTIAIMALEALNVPHELSPMDPAPLPNRSWRAARAEDLVWAREYFVPWVIRRIRHKSSGDGLSAKRPTAAPVFGIGVPLGSGDALTGDAILNQQSQGK</sequence>
<evidence type="ECO:0000259" key="1">
    <source>
        <dbReference type="Pfam" id="PF13472"/>
    </source>
</evidence>
<dbReference type="Proteomes" id="UP001202922">
    <property type="component" value="Unassembled WGS sequence"/>
</dbReference>
<evidence type="ECO:0000313" key="3">
    <source>
        <dbReference type="Proteomes" id="UP001202922"/>
    </source>
</evidence>
<dbReference type="InterPro" id="IPR036514">
    <property type="entry name" value="SGNH_hydro_sf"/>
</dbReference>
<keyword evidence="2" id="KW-0378">Hydrolase</keyword>
<dbReference type="InterPro" id="IPR053140">
    <property type="entry name" value="GDSL_Rv0518-like"/>
</dbReference>
<dbReference type="PANTHER" id="PTHR43784">
    <property type="entry name" value="GDSL-LIKE LIPASE/ACYLHYDROLASE, PUTATIVE (AFU_ORTHOLOGUE AFUA_2G00820)-RELATED"/>
    <property type="match status" value="1"/>
</dbReference>
<dbReference type="InterPro" id="IPR013830">
    <property type="entry name" value="SGNH_hydro"/>
</dbReference>
<dbReference type="GO" id="GO:0016787">
    <property type="term" value="F:hydrolase activity"/>
    <property type="evidence" value="ECO:0007669"/>
    <property type="project" value="UniProtKB-KW"/>
</dbReference>
<dbReference type="Pfam" id="PF13472">
    <property type="entry name" value="Lipase_GDSL_2"/>
    <property type="match status" value="1"/>
</dbReference>
<gene>
    <name evidence="2" type="ORF">L0M17_13600</name>
</gene>
<dbReference type="Gene3D" id="3.40.50.1110">
    <property type="entry name" value="SGNH hydrolase"/>
    <property type="match status" value="1"/>
</dbReference>
<dbReference type="CDD" id="cd01832">
    <property type="entry name" value="SGNH_hydrolase_like_1"/>
    <property type="match status" value="1"/>
</dbReference>
<organism evidence="2 3">
    <name type="scientific">Sinomonas terrae</name>
    <dbReference type="NCBI Taxonomy" id="2908838"/>
    <lineage>
        <taxon>Bacteria</taxon>
        <taxon>Bacillati</taxon>
        <taxon>Actinomycetota</taxon>
        <taxon>Actinomycetes</taxon>
        <taxon>Micrococcales</taxon>
        <taxon>Micrococcaceae</taxon>
        <taxon>Sinomonas</taxon>
    </lineage>
</organism>
<proteinExistence type="predicted"/>
<evidence type="ECO:0000313" key="2">
    <source>
        <dbReference type="EMBL" id="MCH6470997.1"/>
    </source>
</evidence>
<protein>
    <submittedName>
        <fullName evidence="2">SGNH/GDSL hydrolase family protein</fullName>
    </submittedName>
</protein>
<dbReference type="SUPFAM" id="SSF52266">
    <property type="entry name" value="SGNH hydrolase"/>
    <property type="match status" value="1"/>
</dbReference>